<accession>A0A0K8UCQ6</accession>
<dbReference type="AlphaFoldDB" id="A0A0K8UCQ6"/>
<dbReference type="OrthoDB" id="7409492at2759"/>
<gene>
    <name evidence="1" type="ORF">c2_g1_i1</name>
</gene>
<dbReference type="EMBL" id="GDHF01027862">
    <property type="protein sequence ID" value="JAI24452.1"/>
    <property type="molecule type" value="Transcribed_RNA"/>
</dbReference>
<feature type="non-terminal residue" evidence="1">
    <location>
        <position position="1"/>
    </location>
</feature>
<organism evidence="1">
    <name type="scientific">Bactrocera latifrons</name>
    <name type="common">Malaysian fruit fly</name>
    <name type="synonym">Chaetodacus latifrons</name>
    <dbReference type="NCBI Taxonomy" id="174628"/>
    <lineage>
        <taxon>Eukaryota</taxon>
        <taxon>Metazoa</taxon>
        <taxon>Ecdysozoa</taxon>
        <taxon>Arthropoda</taxon>
        <taxon>Hexapoda</taxon>
        <taxon>Insecta</taxon>
        <taxon>Pterygota</taxon>
        <taxon>Neoptera</taxon>
        <taxon>Endopterygota</taxon>
        <taxon>Diptera</taxon>
        <taxon>Brachycera</taxon>
        <taxon>Muscomorpha</taxon>
        <taxon>Tephritoidea</taxon>
        <taxon>Tephritidae</taxon>
        <taxon>Bactrocera</taxon>
        <taxon>Bactrocera</taxon>
    </lineage>
</organism>
<name>A0A0K8UCQ6_BACLA</name>
<evidence type="ECO:0000313" key="1">
    <source>
        <dbReference type="EMBL" id="JAI24452.1"/>
    </source>
</evidence>
<reference evidence="1" key="1">
    <citation type="submission" date="2015-06" db="EMBL/GenBank/DDBJ databases">
        <authorList>
            <person name="Hoefler B.C."/>
            <person name="Straight P.D."/>
        </authorList>
    </citation>
    <scope>NUCLEOTIDE SEQUENCE</scope>
</reference>
<sequence>LHRSIRGITKTDKAALHNKLHASLAYNYKLQLTPQSKSSELEMSLVKYGILLATLTLALAEAQNGCIIPIASKRHLYIQWPLIYKSNGELYPAQLDAEQQTASIHLPVGEEVLLSCGPNYLKNFHRAETLSVKCESDGKLISLSGDADIENNAKAVSYFACDLRVVDEVLSRVNDCNTQAWTPVAYGYVNPFDHLTHIIGEACYDENEGRTIFAHIKLSDNPYLQRLPKDFLTKFHHPDGRYKTQLFRGLYFDEIYERIRQTLHTKSAPFLHKANFVDDFFISNAQFQAVKKLSWNYFVAHDDLDAWTELKRNILAHRNNSKADLDIYVGSHGTQVLNGPNGEQMKLYLHPESGEYGKFPVPELLWIVVKEEDKSTAFGVYNDANPKSLQGVVSATSHAPICKSKCGEITWLSDALKNGGLICCSVPEFRKVVTEVPAITENDSPF</sequence>
<protein>
    <submittedName>
        <fullName evidence="1">Uncharacterized protein</fullName>
    </submittedName>
</protein>
<proteinExistence type="predicted"/>